<evidence type="ECO:0000259" key="4">
    <source>
        <dbReference type="PROSITE" id="PS50987"/>
    </source>
</evidence>
<dbReference type="PRINTS" id="PR00778">
    <property type="entry name" value="HTHARSR"/>
</dbReference>
<feature type="domain" description="HTH arsR-type" evidence="4">
    <location>
        <begin position="1"/>
        <end position="98"/>
    </location>
</feature>
<evidence type="ECO:0000313" key="6">
    <source>
        <dbReference type="Proteomes" id="UP000263273"/>
    </source>
</evidence>
<reference evidence="5 6" key="1">
    <citation type="journal article" date="2018" name="Nat. Biotechnol.">
        <title>A standardized bacterial taxonomy based on genome phylogeny substantially revises the tree of life.</title>
        <authorList>
            <person name="Parks D.H."/>
            <person name="Chuvochina M."/>
            <person name="Waite D.W."/>
            <person name="Rinke C."/>
            <person name="Skarshewski A."/>
            <person name="Chaumeil P.A."/>
            <person name="Hugenholtz P."/>
        </authorList>
    </citation>
    <scope>NUCLEOTIDE SEQUENCE [LARGE SCALE GENOMIC DNA]</scope>
    <source>
        <strain evidence="5">UBA10948</strain>
    </source>
</reference>
<organism evidence="5 6">
    <name type="scientific">Syntrophomonas wolfei</name>
    <dbReference type="NCBI Taxonomy" id="863"/>
    <lineage>
        <taxon>Bacteria</taxon>
        <taxon>Bacillati</taxon>
        <taxon>Bacillota</taxon>
        <taxon>Clostridia</taxon>
        <taxon>Eubacteriales</taxon>
        <taxon>Syntrophomonadaceae</taxon>
        <taxon>Syntrophomonas</taxon>
    </lineage>
</organism>
<dbReference type="Pfam" id="PF01022">
    <property type="entry name" value="HTH_5"/>
    <property type="match status" value="1"/>
</dbReference>
<dbReference type="SUPFAM" id="SSF46785">
    <property type="entry name" value="Winged helix' DNA-binding domain"/>
    <property type="match status" value="1"/>
</dbReference>
<dbReference type="InterPro" id="IPR051081">
    <property type="entry name" value="HTH_MetalResp_TranReg"/>
</dbReference>
<dbReference type="SMART" id="SM00418">
    <property type="entry name" value="HTH_ARSR"/>
    <property type="match status" value="1"/>
</dbReference>
<dbReference type="PROSITE" id="PS50987">
    <property type="entry name" value="HTH_ARSR_2"/>
    <property type="match status" value="1"/>
</dbReference>
<keyword evidence="1" id="KW-0805">Transcription regulation</keyword>
<dbReference type="EMBL" id="DNZF01000088">
    <property type="protein sequence ID" value="HBK53098.1"/>
    <property type="molecule type" value="Genomic_DNA"/>
</dbReference>
<keyword evidence="3" id="KW-0804">Transcription</keyword>
<dbReference type="InterPro" id="IPR036390">
    <property type="entry name" value="WH_DNA-bd_sf"/>
</dbReference>
<evidence type="ECO:0000256" key="3">
    <source>
        <dbReference type="ARBA" id="ARBA00023163"/>
    </source>
</evidence>
<dbReference type="GO" id="GO:0003700">
    <property type="term" value="F:DNA-binding transcription factor activity"/>
    <property type="evidence" value="ECO:0007669"/>
    <property type="project" value="InterPro"/>
</dbReference>
<protein>
    <submittedName>
        <fullName evidence="5">ArsR family transcriptional regulator</fullName>
    </submittedName>
</protein>
<dbReference type="Proteomes" id="UP000263273">
    <property type="component" value="Unassembled WGS sequence"/>
</dbReference>
<dbReference type="CDD" id="cd00090">
    <property type="entry name" value="HTH_ARSR"/>
    <property type="match status" value="1"/>
</dbReference>
<keyword evidence="2" id="KW-0238">DNA-binding</keyword>
<evidence type="ECO:0000313" key="5">
    <source>
        <dbReference type="EMBL" id="HBK53098.1"/>
    </source>
</evidence>
<accession>A0A354YUQ7</accession>
<name>A0A354YUQ7_9FIRM</name>
<dbReference type="PANTHER" id="PTHR33154">
    <property type="entry name" value="TRANSCRIPTIONAL REGULATOR, ARSR FAMILY"/>
    <property type="match status" value="1"/>
</dbReference>
<evidence type="ECO:0000256" key="2">
    <source>
        <dbReference type="ARBA" id="ARBA00023125"/>
    </source>
</evidence>
<dbReference type="NCBIfam" id="NF033788">
    <property type="entry name" value="HTH_metalloreg"/>
    <property type="match status" value="1"/>
</dbReference>
<sequence length="125" mass="14378">MDDKITQKKSDFLKALAHPTRLNILQSLREGERCVCEIIELVDAEQSNTSQHLSILKKKNILTSRKEGLKVIYRIKDDKIFLLLNLLEQLIASQMEESMDILENLKKRQMDANSGSRYLNPPHGS</sequence>
<dbReference type="InterPro" id="IPR011991">
    <property type="entry name" value="ArsR-like_HTH"/>
</dbReference>
<dbReference type="InterPro" id="IPR036388">
    <property type="entry name" value="WH-like_DNA-bd_sf"/>
</dbReference>
<dbReference type="InterPro" id="IPR001845">
    <property type="entry name" value="HTH_ArsR_DNA-bd_dom"/>
</dbReference>
<evidence type="ECO:0000256" key="1">
    <source>
        <dbReference type="ARBA" id="ARBA00023015"/>
    </source>
</evidence>
<dbReference type="AlphaFoldDB" id="A0A354YUQ7"/>
<dbReference type="Gene3D" id="1.10.10.10">
    <property type="entry name" value="Winged helix-like DNA-binding domain superfamily/Winged helix DNA-binding domain"/>
    <property type="match status" value="1"/>
</dbReference>
<dbReference type="GO" id="GO:0003677">
    <property type="term" value="F:DNA binding"/>
    <property type="evidence" value="ECO:0007669"/>
    <property type="project" value="UniProtKB-KW"/>
</dbReference>
<comment type="caution">
    <text evidence="5">The sequence shown here is derived from an EMBL/GenBank/DDBJ whole genome shotgun (WGS) entry which is preliminary data.</text>
</comment>
<dbReference type="PANTHER" id="PTHR33154:SF33">
    <property type="entry name" value="TRANSCRIPTIONAL REPRESSOR SDPR"/>
    <property type="match status" value="1"/>
</dbReference>
<gene>
    <name evidence="5" type="ORF">DDZ44_04070</name>
</gene>
<proteinExistence type="predicted"/>